<accession>A0A1X2GFY7</accession>
<dbReference type="EMBL" id="MCGT01000017">
    <property type="protein sequence ID" value="ORX52859.1"/>
    <property type="molecule type" value="Genomic_DNA"/>
</dbReference>
<dbReference type="Proteomes" id="UP000242146">
    <property type="component" value="Unassembled WGS sequence"/>
</dbReference>
<feature type="repeat" description="ANK" evidence="1">
    <location>
        <begin position="158"/>
        <end position="190"/>
    </location>
</feature>
<dbReference type="SUPFAM" id="SSF48403">
    <property type="entry name" value="Ankyrin repeat"/>
    <property type="match status" value="1"/>
</dbReference>
<proteinExistence type="predicted"/>
<evidence type="ECO:0000313" key="3">
    <source>
        <dbReference type="EMBL" id="ORX52859.1"/>
    </source>
</evidence>
<keyword evidence="4" id="KW-1185">Reference proteome</keyword>
<dbReference type="STRING" id="101127.A0A1X2GFY7"/>
<sequence>MAQGPRLPQAPVTPALAPPLKKHKPDARSCTTLLSLPHELLCQIFIYASNPALPIVCRQLMYHLYACHDSTKLLWLLHRFDDDPEQALLRGAQFRFFTHALLQRLDRWYQKQGHGAPVPFNNKVLPAHLFAPVDAARQADNHRLLKSLLERGASASRPNNYPLIKSAQQGDQANVQLLVAHGANPSARNNLALRLCATRNNKSLVLYLLDTLKVQPDADTLKACAQRELWDMVQILMDHGAVPDMNTVNFSF</sequence>
<dbReference type="PROSITE" id="PS50088">
    <property type="entry name" value="ANK_REPEAT"/>
    <property type="match status" value="1"/>
</dbReference>
<dbReference type="Gene3D" id="1.25.40.20">
    <property type="entry name" value="Ankyrin repeat-containing domain"/>
    <property type="match status" value="1"/>
</dbReference>
<keyword evidence="1" id="KW-0040">ANK repeat</keyword>
<feature type="region of interest" description="Disordered" evidence="2">
    <location>
        <begin position="1"/>
        <end position="24"/>
    </location>
</feature>
<reference evidence="3 4" key="1">
    <citation type="submission" date="2016-07" db="EMBL/GenBank/DDBJ databases">
        <title>Pervasive Adenine N6-methylation of Active Genes in Fungi.</title>
        <authorList>
            <consortium name="DOE Joint Genome Institute"/>
            <person name="Mondo S.J."/>
            <person name="Dannebaum R.O."/>
            <person name="Kuo R.C."/>
            <person name="Labutti K."/>
            <person name="Haridas S."/>
            <person name="Kuo A."/>
            <person name="Salamov A."/>
            <person name="Ahrendt S.R."/>
            <person name="Lipzen A."/>
            <person name="Sullivan W."/>
            <person name="Andreopoulos W.B."/>
            <person name="Clum A."/>
            <person name="Lindquist E."/>
            <person name="Daum C."/>
            <person name="Ramamoorthy G.K."/>
            <person name="Gryganskyi A."/>
            <person name="Culley D."/>
            <person name="Magnuson J.K."/>
            <person name="James T.Y."/>
            <person name="O'Malley M.A."/>
            <person name="Stajich J.E."/>
            <person name="Spatafora J.W."/>
            <person name="Visel A."/>
            <person name="Grigoriev I.V."/>
        </authorList>
    </citation>
    <scope>NUCLEOTIDE SEQUENCE [LARGE SCALE GENOMIC DNA]</scope>
    <source>
        <strain evidence="3 4">NRRL 3301</strain>
    </source>
</reference>
<dbReference type="InterPro" id="IPR036770">
    <property type="entry name" value="Ankyrin_rpt-contain_sf"/>
</dbReference>
<comment type="caution">
    <text evidence="3">The sequence shown here is derived from an EMBL/GenBank/DDBJ whole genome shotgun (WGS) entry which is preliminary data.</text>
</comment>
<dbReference type="OrthoDB" id="539213at2759"/>
<gene>
    <name evidence="3" type="ORF">DM01DRAFT_1336645</name>
</gene>
<evidence type="ECO:0000256" key="2">
    <source>
        <dbReference type="SAM" id="MobiDB-lite"/>
    </source>
</evidence>
<dbReference type="InterPro" id="IPR002110">
    <property type="entry name" value="Ankyrin_rpt"/>
</dbReference>
<dbReference type="AlphaFoldDB" id="A0A1X2GFY7"/>
<dbReference type="Pfam" id="PF12796">
    <property type="entry name" value="Ank_2"/>
    <property type="match status" value="1"/>
</dbReference>
<organism evidence="3 4">
    <name type="scientific">Hesseltinella vesiculosa</name>
    <dbReference type="NCBI Taxonomy" id="101127"/>
    <lineage>
        <taxon>Eukaryota</taxon>
        <taxon>Fungi</taxon>
        <taxon>Fungi incertae sedis</taxon>
        <taxon>Mucoromycota</taxon>
        <taxon>Mucoromycotina</taxon>
        <taxon>Mucoromycetes</taxon>
        <taxon>Mucorales</taxon>
        <taxon>Cunninghamellaceae</taxon>
        <taxon>Hesseltinella</taxon>
    </lineage>
</organism>
<name>A0A1X2GFY7_9FUNG</name>
<evidence type="ECO:0000313" key="4">
    <source>
        <dbReference type="Proteomes" id="UP000242146"/>
    </source>
</evidence>
<evidence type="ECO:0000256" key="1">
    <source>
        <dbReference type="PROSITE-ProRule" id="PRU00023"/>
    </source>
</evidence>
<protein>
    <submittedName>
        <fullName evidence="3">Uncharacterized protein</fullName>
    </submittedName>
</protein>